<comment type="caution">
    <text evidence="2">The sequence shown here is derived from an EMBL/GenBank/DDBJ whole genome shotgun (WGS) entry which is preliminary data.</text>
</comment>
<dbReference type="Proteomes" id="UP000176634">
    <property type="component" value="Unassembled WGS sequence"/>
</dbReference>
<evidence type="ECO:0000259" key="1">
    <source>
        <dbReference type="Pfam" id="PF00857"/>
    </source>
</evidence>
<protein>
    <recommendedName>
        <fullName evidence="1">Isochorismatase-like domain-containing protein</fullName>
    </recommendedName>
</protein>
<reference evidence="2 3" key="1">
    <citation type="journal article" date="2016" name="Nat. Commun.">
        <title>Thousands of microbial genomes shed light on interconnected biogeochemical processes in an aquifer system.</title>
        <authorList>
            <person name="Anantharaman K."/>
            <person name="Brown C.T."/>
            <person name="Hug L.A."/>
            <person name="Sharon I."/>
            <person name="Castelle C.J."/>
            <person name="Probst A.J."/>
            <person name="Thomas B.C."/>
            <person name="Singh A."/>
            <person name="Wilkins M.J."/>
            <person name="Karaoz U."/>
            <person name="Brodie E.L."/>
            <person name="Williams K.H."/>
            <person name="Hubbard S.S."/>
            <person name="Banfield J.F."/>
        </authorList>
    </citation>
    <scope>NUCLEOTIDE SEQUENCE [LARGE SCALE GENOMIC DNA]</scope>
</reference>
<gene>
    <name evidence="2" type="ORF">A2563_02635</name>
</gene>
<dbReference type="Pfam" id="PF00857">
    <property type="entry name" value="Isochorismatase"/>
    <property type="match status" value="1"/>
</dbReference>
<organism evidence="2 3">
    <name type="scientific">Candidatus Magasanikbacteria bacterium RIFOXYD1_FULL_40_23</name>
    <dbReference type="NCBI Taxonomy" id="1798705"/>
    <lineage>
        <taxon>Bacteria</taxon>
        <taxon>Candidatus Magasanikiibacteriota</taxon>
    </lineage>
</organism>
<dbReference type="InterPro" id="IPR036380">
    <property type="entry name" value="Isochorismatase-like_sf"/>
</dbReference>
<dbReference type="STRING" id="1798705.A2563_02635"/>
<dbReference type="SUPFAM" id="SSF52499">
    <property type="entry name" value="Isochorismatase-like hydrolases"/>
    <property type="match status" value="1"/>
</dbReference>
<name>A0A1F6P8Q0_9BACT</name>
<proteinExistence type="predicted"/>
<evidence type="ECO:0000313" key="2">
    <source>
        <dbReference type="EMBL" id="OGH92551.1"/>
    </source>
</evidence>
<sequence length="211" mass="24445">MEVEMGEPLSLLVVDVSEDWEEVLKAQERGYEIDFDNKWPGSYLRNSLDPNRLMKLHYPHGSVRAGFNAVIDTTRIAHQLSIPIYAAEYYDGWTDGEEQTCFSLQWYIPKVNRYEKGQLSAFRSSLAERLKTENCQHLMVIGYDRDDCVMATIRDAVERGITVVTSEHCMLTTNRDNRRDASLAYFKENTVFLETLVDVWNYISNSVIRGR</sequence>
<dbReference type="InterPro" id="IPR000868">
    <property type="entry name" value="Isochorismatase-like_dom"/>
</dbReference>
<feature type="domain" description="Isochorismatase-like" evidence="1">
    <location>
        <begin position="113"/>
        <end position="190"/>
    </location>
</feature>
<accession>A0A1F6P8Q0</accession>
<dbReference type="EMBL" id="MFRA01000005">
    <property type="protein sequence ID" value="OGH92551.1"/>
    <property type="molecule type" value="Genomic_DNA"/>
</dbReference>
<evidence type="ECO:0000313" key="3">
    <source>
        <dbReference type="Proteomes" id="UP000176634"/>
    </source>
</evidence>
<dbReference type="AlphaFoldDB" id="A0A1F6P8Q0"/>
<dbReference type="Gene3D" id="3.40.50.850">
    <property type="entry name" value="Isochorismatase-like"/>
    <property type="match status" value="1"/>
</dbReference>